<feature type="compositionally biased region" description="Low complexity" evidence="7">
    <location>
        <begin position="162"/>
        <end position="177"/>
    </location>
</feature>
<dbReference type="GO" id="GO:0032979">
    <property type="term" value="P:protein insertion into mitochondrial inner membrane from matrix"/>
    <property type="evidence" value="ECO:0007669"/>
    <property type="project" value="TreeGrafter"/>
</dbReference>
<evidence type="ECO:0000256" key="5">
    <source>
        <dbReference type="ARBA" id="ARBA00023136"/>
    </source>
</evidence>
<feature type="compositionally biased region" description="Low complexity" evidence="7">
    <location>
        <begin position="520"/>
        <end position="530"/>
    </location>
</feature>
<keyword evidence="5" id="KW-0472">Membrane</keyword>
<feature type="domain" description="Membrane insertase YidC/Oxa/ALB C-terminal" evidence="8">
    <location>
        <begin position="347"/>
        <end position="497"/>
    </location>
</feature>
<feature type="region of interest" description="Disordered" evidence="7">
    <location>
        <begin position="162"/>
        <end position="187"/>
    </location>
</feature>
<evidence type="ECO:0000256" key="3">
    <source>
        <dbReference type="ARBA" id="ARBA00022692"/>
    </source>
</evidence>
<proteinExistence type="inferred from homology"/>
<sequence length="541" mass="57177">MVAVAYEGEGEGEGPRARPTCGGLGSCSGHPGARLRRRDAGLRRRAVAPPMETISVASPRTSHMRGSAVDRDGGGDGTRDGNRDGNRDGDGDARGDGDDGDKTRGGVADLPQRGHTTSAHDAATSSLLLAHRPVWSLKGLVGLTTGLVSLSAGAWLIRADAPSSATTASTTKKAPSTHGPASPTLPPLVRATRCGEGACNSPPDEVSEVLWVHVGPYGWGARLLAHLRASAASLTESPWCATIAVATVALRFGITFPLAVVQHRRAQRLRHVQKLRQAWRATLSAQLAAYQRRAAPSSSTVDAGLQERPAWQRWLQGARVALGRPPAHASPSGHAVSRLPRSARDVDEQLAAHSARLYSEYGCAPAQTFVLPWLQIPLFMAMSWTLRRMSGRMLADPSAEAYLAPIAGWVDGGCLWFTNLAVPDPTLLLPLLIGITQVLTLRANASLRAGAPTSTRLIQWGGRVLAVLSMVLATQVPAALALFWWTSGCVGFLQNVALAWWFPVPPQALPMPSSSTAARSLAAPAAAAPLHPKRSIEPRSN</sequence>
<evidence type="ECO:0000256" key="1">
    <source>
        <dbReference type="ARBA" id="ARBA00004141"/>
    </source>
</evidence>
<feature type="region of interest" description="Disordered" evidence="7">
    <location>
        <begin position="1"/>
        <end position="119"/>
    </location>
</feature>
<dbReference type="EMBL" id="ML009193">
    <property type="protein sequence ID" value="RKO97690.1"/>
    <property type="molecule type" value="Genomic_DNA"/>
</dbReference>
<dbReference type="InterPro" id="IPR001708">
    <property type="entry name" value="YidC/ALB3/OXA1/COX18"/>
</dbReference>
<protein>
    <recommendedName>
        <fullName evidence="8">Membrane insertase YidC/Oxa/ALB C-terminal domain-containing protein</fullName>
    </recommendedName>
</protein>
<evidence type="ECO:0000256" key="6">
    <source>
        <dbReference type="RuleBase" id="RU003945"/>
    </source>
</evidence>
<dbReference type="CDD" id="cd20069">
    <property type="entry name" value="5TM_Oxa1-like"/>
    <property type="match status" value="1"/>
</dbReference>
<dbReference type="Pfam" id="PF02096">
    <property type="entry name" value="60KD_IMP"/>
    <property type="match status" value="1"/>
</dbReference>
<dbReference type="PANTHER" id="PTHR12428">
    <property type="entry name" value="OXA1"/>
    <property type="match status" value="1"/>
</dbReference>
<gene>
    <name evidence="9" type="ORF">CAUPRSCDRAFT_10658</name>
</gene>
<dbReference type="GO" id="GO:0033617">
    <property type="term" value="P:mitochondrial respiratory chain complex IV assembly"/>
    <property type="evidence" value="ECO:0007669"/>
    <property type="project" value="TreeGrafter"/>
</dbReference>
<evidence type="ECO:0000256" key="4">
    <source>
        <dbReference type="ARBA" id="ARBA00022989"/>
    </source>
</evidence>
<dbReference type="Proteomes" id="UP000268535">
    <property type="component" value="Unassembled WGS sequence"/>
</dbReference>
<dbReference type="InterPro" id="IPR028055">
    <property type="entry name" value="YidC/Oxa/ALB_C"/>
</dbReference>
<dbReference type="GO" id="GO:0005743">
    <property type="term" value="C:mitochondrial inner membrane"/>
    <property type="evidence" value="ECO:0007669"/>
    <property type="project" value="TreeGrafter"/>
</dbReference>
<evidence type="ECO:0000256" key="7">
    <source>
        <dbReference type="SAM" id="MobiDB-lite"/>
    </source>
</evidence>
<evidence type="ECO:0000259" key="8">
    <source>
        <dbReference type="Pfam" id="PF02096"/>
    </source>
</evidence>
<name>A0A4P9X0Z3_9FUNG</name>
<dbReference type="AlphaFoldDB" id="A0A4P9X0Z3"/>
<feature type="compositionally biased region" description="Basic and acidic residues" evidence="7">
    <location>
        <begin position="68"/>
        <end position="104"/>
    </location>
</feature>
<evidence type="ECO:0000313" key="9">
    <source>
        <dbReference type="EMBL" id="RKO97690.1"/>
    </source>
</evidence>
<dbReference type="GO" id="GO:0032977">
    <property type="term" value="F:membrane insertase activity"/>
    <property type="evidence" value="ECO:0007669"/>
    <property type="project" value="InterPro"/>
</dbReference>
<comment type="subcellular location">
    <subcellularLocation>
        <location evidence="1 6">Membrane</location>
        <topology evidence="1 6">Multi-pass membrane protein</topology>
    </subcellularLocation>
</comment>
<keyword evidence="3 6" id="KW-0812">Transmembrane</keyword>
<comment type="similarity">
    <text evidence="2 6">Belongs to the OXA1/ALB3/YidC family.</text>
</comment>
<keyword evidence="4" id="KW-1133">Transmembrane helix</keyword>
<evidence type="ECO:0000256" key="2">
    <source>
        <dbReference type="ARBA" id="ARBA00009877"/>
    </source>
</evidence>
<evidence type="ECO:0000313" key="10">
    <source>
        <dbReference type="Proteomes" id="UP000268535"/>
    </source>
</evidence>
<feature type="region of interest" description="Disordered" evidence="7">
    <location>
        <begin position="520"/>
        <end position="541"/>
    </location>
</feature>
<organism evidence="9 10">
    <name type="scientific">Caulochytrium protostelioides</name>
    <dbReference type="NCBI Taxonomy" id="1555241"/>
    <lineage>
        <taxon>Eukaryota</taxon>
        <taxon>Fungi</taxon>
        <taxon>Fungi incertae sedis</taxon>
        <taxon>Chytridiomycota</taxon>
        <taxon>Chytridiomycota incertae sedis</taxon>
        <taxon>Chytridiomycetes</taxon>
        <taxon>Caulochytriales</taxon>
        <taxon>Caulochytriaceae</taxon>
        <taxon>Caulochytrium</taxon>
    </lineage>
</organism>
<reference evidence="10" key="1">
    <citation type="journal article" date="2018" name="Nat. Microbiol.">
        <title>Leveraging single-cell genomics to expand the fungal tree of life.</title>
        <authorList>
            <person name="Ahrendt S.R."/>
            <person name="Quandt C.A."/>
            <person name="Ciobanu D."/>
            <person name="Clum A."/>
            <person name="Salamov A."/>
            <person name="Andreopoulos B."/>
            <person name="Cheng J.F."/>
            <person name="Woyke T."/>
            <person name="Pelin A."/>
            <person name="Henrissat B."/>
            <person name="Reynolds N.K."/>
            <person name="Benny G.L."/>
            <person name="Smith M.E."/>
            <person name="James T.Y."/>
            <person name="Grigoriev I.V."/>
        </authorList>
    </citation>
    <scope>NUCLEOTIDE SEQUENCE [LARGE SCALE GENOMIC DNA]</scope>
    <source>
        <strain evidence="10">ATCC 52028</strain>
    </source>
</reference>
<dbReference type="PANTHER" id="PTHR12428:SF65">
    <property type="entry name" value="CYTOCHROME C OXIDASE ASSEMBLY PROTEIN COX18, MITOCHONDRIAL"/>
    <property type="match status" value="1"/>
</dbReference>
<accession>A0A4P9X0Z3</accession>